<dbReference type="AlphaFoldDB" id="A0AAV7BV07"/>
<feature type="region of interest" description="Disordered" evidence="1">
    <location>
        <begin position="1"/>
        <end position="55"/>
    </location>
</feature>
<feature type="compositionally biased region" description="Low complexity" evidence="1">
    <location>
        <begin position="1"/>
        <end position="12"/>
    </location>
</feature>
<protein>
    <submittedName>
        <fullName evidence="2">Uncharacterized protein</fullName>
    </submittedName>
</protein>
<feature type="region of interest" description="Disordered" evidence="1">
    <location>
        <begin position="77"/>
        <end position="102"/>
    </location>
</feature>
<evidence type="ECO:0000313" key="2">
    <source>
        <dbReference type="EMBL" id="KAG8576166.1"/>
    </source>
</evidence>
<organism evidence="2 3">
    <name type="scientific">Engystomops pustulosus</name>
    <name type="common">Tungara frog</name>
    <name type="synonym">Physalaemus pustulosus</name>
    <dbReference type="NCBI Taxonomy" id="76066"/>
    <lineage>
        <taxon>Eukaryota</taxon>
        <taxon>Metazoa</taxon>
        <taxon>Chordata</taxon>
        <taxon>Craniata</taxon>
        <taxon>Vertebrata</taxon>
        <taxon>Euteleostomi</taxon>
        <taxon>Amphibia</taxon>
        <taxon>Batrachia</taxon>
        <taxon>Anura</taxon>
        <taxon>Neobatrachia</taxon>
        <taxon>Hyloidea</taxon>
        <taxon>Leptodactylidae</taxon>
        <taxon>Leiuperinae</taxon>
        <taxon>Engystomops</taxon>
    </lineage>
</organism>
<dbReference type="Proteomes" id="UP000824782">
    <property type="component" value="Unassembled WGS sequence"/>
</dbReference>
<comment type="caution">
    <text evidence="2">The sequence shown here is derived from an EMBL/GenBank/DDBJ whole genome shotgun (WGS) entry which is preliminary data.</text>
</comment>
<evidence type="ECO:0000313" key="3">
    <source>
        <dbReference type="Proteomes" id="UP000824782"/>
    </source>
</evidence>
<keyword evidence="3" id="KW-1185">Reference proteome</keyword>
<sequence>MDPSSPASPDPALETEISKPASQPRDPQEPARRGDQTGAAGRHSYPISTTNRGTISKAVWVMKRGSQLWHRQSGISLHIHGGRQKQGWEDSEQRQQSSLGKL</sequence>
<accession>A0AAV7BV07</accession>
<evidence type="ECO:0000256" key="1">
    <source>
        <dbReference type="SAM" id="MobiDB-lite"/>
    </source>
</evidence>
<feature type="compositionally biased region" description="Basic and acidic residues" evidence="1">
    <location>
        <begin position="26"/>
        <end position="35"/>
    </location>
</feature>
<gene>
    <name evidence="2" type="ORF">GDO81_009788</name>
</gene>
<name>A0AAV7BV07_ENGPU</name>
<proteinExistence type="predicted"/>
<reference evidence="2" key="1">
    <citation type="thesis" date="2020" institute="ProQuest LLC" country="789 East Eisenhower Parkway, Ann Arbor, MI, USA">
        <title>Comparative Genomics and Chromosome Evolution.</title>
        <authorList>
            <person name="Mudd A.B."/>
        </authorList>
    </citation>
    <scope>NUCLEOTIDE SEQUENCE</scope>
    <source>
        <strain evidence="2">237g6f4</strain>
        <tissue evidence="2">Blood</tissue>
    </source>
</reference>
<dbReference type="EMBL" id="WNYA01000004">
    <property type="protein sequence ID" value="KAG8576166.1"/>
    <property type="molecule type" value="Genomic_DNA"/>
</dbReference>